<feature type="compositionally biased region" description="Low complexity" evidence="1">
    <location>
        <begin position="398"/>
        <end position="412"/>
    </location>
</feature>
<accession>A0A5E4QU58</accession>
<gene>
    <name evidence="3" type="ORF">LSINAPIS_LOCUS11915</name>
</gene>
<evidence type="ECO:0000313" key="4">
    <source>
        <dbReference type="Proteomes" id="UP000324832"/>
    </source>
</evidence>
<feature type="compositionally biased region" description="Basic residues" evidence="1">
    <location>
        <begin position="282"/>
        <end position="297"/>
    </location>
</feature>
<dbReference type="PROSITE" id="PS50010">
    <property type="entry name" value="DH_2"/>
    <property type="match status" value="1"/>
</dbReference>
<dbReference type="InterPro" id="IPR000219">
    <property type="entry name" value="DH_dom"/>
</dbReference>
<dbReference type="SMART" id="SM00325">
    <property type="entry name" value="RhoGEF"/>
    <property type="match status" value="1"/>
</dbReference>
<dbReference type="PANTHER" id="PTHR45872">
    <property type="entry name" value="RHO GUANINE NUCLEOTIDE EXCHANGE FACTOR 2, ISOFORM D"/>
    <property type="match status" value="1"/>
</dbReference>
<evidence type="ECO:0000313" key="3">
    <source>
        <dbReference type="EMBL" id="VVD01515.1"/>
    </source>
</evidence>
<proteinExistence type="predicted"/>
<dbReference type="Proteomes" id="UP000324832">
    <property type="component" value="Unassembled WGS sequence"/>
</dbReference>
<dbReference type="SUPFAM" id="SSF48065">
    <property type="entry name" value="DBL homology domain (DH-domain)"/>
    <property type="match status" value="1"/>
</dbReference>
<evidence type="ECO:0000256" key="1">
    <source>
        <dbReference type="SAM" id="MobiDB-lite"/>
    </source>
</evidence>
<feature type="compositionally biased region" description="Basic and acidic residues" evidence="1">
    <location>
        <begin position="1"/>
        <end position="15"/>
    </location>
</feature>
<organism evidence="3 4">
    <name type="scientific">Leptidea sinapis</name>
    <dbReference type="NCBI Taxonomy" id="189913"/>
    <lineage>
        <taxon>Eukaryota</taxon>
        <taxon>Metazoa</taxon>
        <taxon>Ecdysozoa</taxon>
        <taxon>Arthropoda</taxon>
        <taxon>Hexapoda</taxon>
        <taxon>Insecta</taxon>
        <taxon>Pterygota</taxon>
        <taxon>Neoptera</taxon>
        <taxon>Endopterygota</taxon>
        <taxon>Lepidoptera</taxon>
        <taxon>Glossata</taxon>
        <taxon>Ditrysia</taxon>
        <taxon>Papilionoidea</taxon>
        <taxon>Pieridae</taxon>
        <taxon>Dismorphiinae</taxon>
        <taxon>Leptidea</taxon>
    </lineage>
</organism>
<feature type="region of interest" description="Disordered" evidence="1">
    <location>
        <begin position="282"/>
        <end position="339"/>
    </location>
</feature>
<keyword evidence="4" id="KW-1185">Reference proteome</keyword>
<dbReference type="EMBL" id="FZQP02005410">
    <property type="protein sequence ID" value="VVD01515.1"/>
    <property type="molecule type" value="Genomic_DNA"/>
</dbReference>
<protein>
    <recommendedName>
        <fullName evidence="2">DH domain-containing protein</fullName>
    </recommendedName>
</protein>
<feature type="compositionally biased region" description="Basic and acidic residues" evidence="1">
    <location>
        <begin position="384"/>
        <end position="396"/>
    </location>
</feature>
<feature type="compositionally biased region" description="Basic and acidic residues" evidence="1">
    <location>
        <begin position="413"/>
        <end position="422"/>
    </location>
</feature>
<dbReference type="GO" id="GO:0005737">
    <property type="term" value="C:cytoplasm"/>
    <property type="evidence" value="ECO:0007669"/>
    <property type="project" value="TreeGrafter"/>
</dbReference>
<feature type="compositionally biased region" description="Basic and acidic residues" evidence="1">
    <location>
        <begin position="32"/>
        <end position="53"/>
    </location>
</feature>
<dbReference type="Gene3D" id="1.20.900.10">
    <property type="entry name" value="Dbl homology (DH) domain"/>
    <property type="match status" value="1"/>
</dbReference>
<name>A0A5E4QU58_9NEOP</name>
<reference evidence="3 4" key="1">
    <citation type="submission" date="2017-07" db="EMBL/GenBank/DDBJ databases">
        <authorList>
            <person name="Talla V."/>
            <person name="Backstrom N."/>
        </authorList>
    </citation>
    <scope>NUCLEOTIDE SEQUENCE [LARGE SCALE GENOMIC DNA]</scope>
</reference>
<dbReference type="Pfam" id="PF00621">
    <property type="entry name" value="RhoGEF"/>
    <property type="match status" value="1"/>
</dbReference>
<dbReference type="GO" id="GO:0005085">
    <property type="term" value="F:guanyl-nucleotide exchange factor activity"/>
    <property type="evidence" value="ECO:0007669"/>
    <property type="project" value="InterPro"/>
</dbReference>
<evidence type="ECO:0000259" key="2">
    <source>
        <dbReference type="PROSITE" id="PS50010"/>
    </source>
</evidence>
<dbReference type="GO" id="GO:0001664">
    <property type="term" value="F:G protein-coupled receptor binding"/>
    <property type="evidence" value="ECO:0007669"/>
    <property type="project" value="TreeGrafter"/>
</dbReference>
<feature type="compositionally biased region" description="Basic residues" evidence="1">
    <location>
        <begin position="306"/>
        <end position="323"/>
    </location>
</feature>
<feature type="region of interest" description="Disordered" evidence="1">
    <location>
        <begin position="170"/>
        <end position="208"/>
    </location>
</feature>
<feature type="region of interest" description="Disordered" evidence="1">
    <location>
        <begin position="360"/>
        <end position="435"/>
    </location>
</feature>
<dbReference type="GO" id="GO:0007186">
    <property type="term" value="P:G protein-coupled receptor signaling pathway"/>
    <property type="evidence" value="ECO:0007669"/>
    <property type="project" value="TreeGrafter"/>
</dbReference>
<feature type="compositionally biased region" description="Basic and acidic residues" evidence="1">
    <location>
        <begin position="177"/>
        <end position="191"/>
    </location>
</feature>
<dbReference type="InterPro" id="IPR035899">
    <property type="entry name" value="DBL_dom_sf"/>
</dbReference>
<dbReference type="PANTHER" id="PTHR45872:SF4">
    <property type="entry name" value="RHO GUANINE NUCLEOTIDE EXCHANGE FACTOR 1"/>
    <property type="match status" value="1"/>
</dbReference>
<dbReference type="AlphaFoldDB" id="A0A5E4QU58"/>
<feature type="domain" description="DH" evidence="2">
    <location>
        <begin position="504"/>
        <end position="696"/>
    </location>
</feature>
<feature type="region of interest" description="Disordered" evidence="1">
    <location>
        <begin position="1"/>
        <end position="53"/>
    </location>
</feature>
<sequence length="738" mass="83785">MMWFKREPKVQEKVDNNGVANKMRKKPTVLKPTRESSERETSTESDKERRRYSDILDIKVSMERRDESDESLYESADCQSDVISASDDALPRLGITPTISKESLKLAVTDEESEIRSKKGHRKTMSLSNPLEIVKNLGDEWFDHKKDDKNCNKKKSRESLWSEEDKDFIHGSNNKLDQGRKNSKKDKDDSKSNAAKRKSSKSSSVGALNFLRRKKTPTSFKSVEAVIEVDGTIVYTDELLNHTRVFLEEEKRFAALCNARPPVDTDTDDDIPTPKIIGEHRRRLSRQTSRSKSKVRGKSQSVKVNTLRKSHSGTLKKTKKKSLKVPASRSRQASIVDPSPIIKRKNLDTFKQNSWLFSVSKGESRREGSTDDTAAADVDNDVTEPSKDLPDKEHSNWRGATAGAAARGVNRAESCRERDAPRRGKHRNASDPNRLTAHHNHACAAASVTQRVTAGGEAASDLTWNPERRQRLLEARAARACLPEVTRATQLQRNNKNGRRRKSRWQPSGRTLIVSEGSHVRWLKVLGGDFLKPLERQPALLPVEELRALFPNLPSVKERHVRLYTELKSVRNEAPNHIVQIRPVADALLNTLGDAGYASCLSRFCRGQRMALEALRERRKKNKELHTFLAGREQLPRCGRLQLRDLLTKYQLLLESILKTVNEDGDASERESEEDMAQLRRAINTAKEVLHSVDTAIRTAENEHRLRTIQSKLEVRLPSTAGAEWDELRRLELSARER</sequence>